<dbReference type="AlphaFoldDB" id="A0A1C2DP03"/>
<proteinExistence type="predicted"/>
<dbReference type="SUPFAM" id="SSF46785">
    <property type="entry name" value="Winged helix' DNA-binding domain"/>
    <property type="match status" value="1"/>
</dbReference>
<gene>
    <name evidence="1" type="ORF">QV13_17045</name>
</gene>
<reference evidence="1 2" key="1">
    <citation type="submission" date="2016-08" db="EMBL/GenBank/DDBJ databases">
        <title>Whole genome sequence of Mesorhizobium sp. strain UASWS1009 isolated from industrial sewage.</title>
        <authorList>
            <person name="Crovadore J."/>
            <person name="Calmin G."/>
            <person name="Chablais R."/>
            <person name="Cochard B."/>
            <person name="Lefort F."/>
        </authorList>
    </citation>
    <scope>NUCLEOTIDE SEQUENCE [LARGE SCALE GENOMIC DNA]</scope>
    <source>
        <strain evidence="1 2">UASWS1009</strain>
    </source>
</reference>
<comment type="caution">
    <text evidence="1">The sequence shown here is derived from an EMBL/GenBank/DDBJ whole genome shotgun (WGS) entry which is preliminary data.</text>
</comment>
<dbReference type="EMBL" id="MDEO01000033">
    <property type="protein sequence ID" value="OCX16508.1"/>
    <property type="molecule type" value="Genomic_DNA"/>
</dbReference>
<dbReference type="InterPro" id="IPR036388">
    <property type="entry name" value="WH-like_DNA-bd_sf"/>
</dbReference>
<protein>
    <submittedName>
        <fullName evidence="1">Uncharacterized protein</fullName>
    </submittedName>
</protein>
<evidence type="ECO:0000313" key="1">
    <source>
        <dbReference type="EMBL" id="OCX16508.1"/>
    </source>
</evidence>
<organism evidence="1 2">
    <name type="scientific">Mesorhizobium hungaricum</name>
    <dbReference type="NCBI Taxonomy" id="1566387"/>
    <lineage>
        <taxon>Bacteria</taxon>
        <taxon>Pseudomonadati</taxon>
        <taxon>Pseudomonadota</taxon>
        <taxon>Alphaproteobacteria</taxon>
        <taxon>Hyphomicrobiales</taxon>
        <taxon>Phyllobacteriaceae</taxon>
        <taxon>Mesorhizobium</taxon>
    </lineage>
</organism>
<dbReference type="InterPro" id="IPR036390">
    <property type="entry name" value="WH_DNA-bd_sf"/>
</dbReference>
<dbReference type="RefSeq" id="WP_024924475.1">
    <property type="nucleotide sequence ID" value="NZ_MDEO01000033.1"/>
</dbReference>
<dbReference type="Proteomes" id="UP000094412">
    <property type="component" value="Unassembled WGS sequence"/>
</dbReference>
<dbReference type="Gene3D" id="1.10.10.10">
    <property type="entry name" value="Winged helix-like DNA-binding domain superfamily/Winged helix DNA-binding domain"/>
    <property type="match status" value="1"/>
</dbReference>
<accession>A0A1C2DP03</accession>
<name>A0A1C2DP03_9HYPH</name>
<dbReference type="STRING" id="1566387.QV13_17045"/>
<evidence type="ECO:0000313" key="2">
    <source>
        <dbReference type="Proteomes" id="UP000094412"/>
    </source>
</evidence>
<sequence>MPAGSRAKSSNEIDPFTHIREEEQALQVLRILLHDAFGGHGSNRTIGACLEEIGLYGSPTQIREILQRLEAQGLLRSRTVEGYDEAHLIVSLTDEGERVARGKQMADGVARPSRD</sequence>
<keyword evidence="2" id="KW-1185">Reference proteome</keyword>